<feature type="compositionally biased region" description="Pro residues" evidence="2">
    <location>
        <begin position="260"/>
        <end position="271"/>
    </location>
</feature>
<gene>
    <name evidence="3" type="ORF">DB31_2952</name>
</gene>
<sequence length="388" mass="40961">MLDFIKNAVNTLAGPMATIVDFAGDKLGLPPLLTNSIKAAAGALTGNVMMAASGALGVVSELTKNPAAQTEFYPAQDAAKAQEGYAPAKQQAASAASTGYLEPSVLQYQEALRTIAANFGMLDTLNSKQNSKFDLSTLQKAAENPNLSPELRSAARFLLEHPEYRNMLDTAGKGGSADGTISQLDVQRALKKVNDDIAQYGVRQPSTSCPAKPPPVGTPSNPGTPGTPSCPAKPPPVGTPSNPGTPGTPVETKPPSTGQPSPPVESAPAPKPGGCGRPSSSVSDIINSPNMSMEEKLQALLTLITQDTDDEILDVMKEMSNARDERAKLGTDESGRTRAAKLETTMEQLNLRLQKLMEKRKQMFDLMSNISSKFNEMAKQAIQNLGRA</sequence>
<dbReference type="Proteomes" id="UP000028725">
    <property type="component" value="Unassembled WGS sequence"/>
</dbReference>
<evidence type="ECO:0000313" key="3">
    <source>
        <dbReference type="EMBL" id="KFE62893.1"/>
    </source>
</evidence>
<dbReference type="AlphaFoldDB" id="A0A085W5D0"/>
<evidence type="ECO:0000256" key="1">
    <source>
        <dbReference type="SAM" id="Coils"/>
    </source>
</evidence>
<feature type="region of interest" description="Disordered" evidence="2">
    <location>
        <begin position="202"/>
        <end position="287"/>
    </location>
</feature>
<dbReference type="OrthoDB" id="5497736at2"/>
<keyword evidence="1" id="KW-0175">Coiled coil</keyword>
<evidence type="ECO:0000313" key="4">
    <source>
        <dbReference type="Proteomes" id="UP000028725"/>
    </source>
</evidence>
<proteinExistence type="predicted"/>
<feature type="coiled-coil region" evidence="1">
    <location>
        <begin position="339"/>
        <end position="366"/>
    </location>
</feature>
<organism evidence="3 4">
    <name type="scientific">Hyalangium minutum</name>
    <dbReference type="NCBI Taxonomy" id="394096"/>
    <lineage>
        <taxon>Bacteria</taxon>
        <taxon>Pseudomonadati</taxon>
        <taxon>Myxococcota</taxon>
        <taxon>Myxococcia</taxon>
        <taxon>Myxococcales</taxon>
        <taxon>Cystobacterineae</taxon>
        <taxon>Archangiaceae</taxon>
        <taxon>Hyalangium</taxon>
    </lineage>
</organism>
<feature type="compositionally biased region" description="Polar residues" evidence="2">
    <location>
        <begin position="278"/>
        <end position="287"/>
    </location>
</feature>
<name>A0A085W5D0_9BACT</name>
<protein>
    <submittedName>
        <fullName evidence="3">Uncharacterized protein</fullName>
    </submittedName>
</protein>
<accession>A0A085W5D0</accession>
<dbReference type="PATRIC" id="fig|394096.3.peg.7277"/>
<feature type="compositionally biased region" description="Low complexity" evidence="2">
    <location>
        <begin position="239"/>
        <end position="249"/>
    </location>
</feature>
<comment type="caution">
    <text evidence="3">The sequence shown here is derived from an EMBL/GenBank/DDBJ whole genome shotgun (WGS) entry which is preliminary data.</text>
</comment>
<dbReference type="EMBL" id="JMCB01000019">
    <property type="protein sequence ID" value="KFE62893.1"/>
    <property type="molecule type" value="Genomic_DNA"/>
</dbReference>
<dbReference type="STRING" id="394096.DB31_2952"/>
<evidence type="ECO:0000256" key="2">
    <source>
        <dbReference type="SAM" id="MobiDB-lite"/>
    </source>
</evidence>
<reference evidence="3 4" key="1">
    <citation type="submission" date="2014-04" db="EMBL/GenBank/DDBJ databases">
        <title>Genome assembly of Hyalangium minutum DSM 14724.</title>
        <authorList>
            <person name="Sharma G."/>
            <person name="Subramanian S."/>
        </authorList>
    </citation>
    <scope>NUCLEOTIDE SEQUENCE [LARGE SCALE GENOMIC DNA]</scope>
    <source>
        <strain evidence="3 4">DSM 14724</strain>
    </source>
</reference>
<dbReference type="RefSeq" id="WP_044196486.1">
    <property type="nucleotide sequence ID" value="NZ_JMCB01000019.1"/>
</dbReference>
<feature type="compositionally biased region" description="Low complexity" evidence="2">
    <location>
        <begin position="218"/>
        <end position="230"/>
    </location>
</feature>
<keyword evidence="4" id="KW-1185">Reference proteome</keyword>